<feature type="compositionally biased region" description="Acidic residues" evidence="1">
    <location>
        <begin position="26"/>
        <end position="40"/>
    </location>
</feature>
<protein>
    <submittedName>
        <fullName evidence="2">Uncharacterized protein</fullName>
    </submittedName>
</protein>
<organism evidence="2 3">
    <name type="scientific">Oesophagostomum dentatum</name>
    <name type="common">Nodular worm</name>
    <dbReference type="NCBI Taxonomy" id="61180"/>
    <lineage>
        <taxon>Eukaryota</taxon>
        <taxon>Metazoa</taxon>
        <taxon>Ecdysozoa</taxon>
        <taxon>Nematoda</taxon>
        <taxon>Chromadorea</taxon>
        <taxon>Rhabditida</taxon>
        <taxon>Rhabditina</taxon>
        <taxon>Rhabditomorpha</taxon>
        <taxon>Strongyloidea</taxon>
        <taxon>Strongylidae</taxon>
        <taxon>Oesophagostomum</taxon>
    </lineage>
</organism>
<proteinExistence type="predicted"/>
<sequence length="71" mass="7833">MEITEITVEESYKEICDDVAPIVEEPEGAESECMEEGEPEANEKKSEPEAVVVESETVVVETVTETVVTEK</sequence>
<accession>A0A0B1SUM4</accession>
<keyword evidence="3" id="KW-1185">Reference proteome</keyword>
<evidence type="ECO:0000313" key="3">
    <source>
        <dbReference type="Proteomes" id="UP000053660"/>
    </source>
</evidence>
<evidence type="ECO:0000256" key="1">
    <source>
        <dbReference type="SAM" id="MobiDB-lite"/>
    </source>
</evidence>
<name>A0A0B1SUM4_OESDE</name>
<gene>
    <name evidence="2" type="ORF">OESDEN_12640</name>
</gene>
<dbReference type="Proteomes" id="UP000053660">
    <property type="component" value="Unassembled WGS sequence"/>
</dbReference>
<feature type="region of interest" description="Disordered" evidence="1">
    <location>
        <begin position="26"/>
        <end position="55"/>
    </location>
</feature>
<evidence type="ECO:0000313" key="2">
    <source>
        <dbReference type="EMBL" id="KHJ87586.1"/>
    </source>
</evidence>
<dbReference type="EMBL" id="KN557438">
    <property type="protein sequence ID" value="KHJ87586.1"/>
    <property type="molecule type" value="Genomic_DNA"/>
</dbReference>
<reference evidence="2 3" key="1">
    <citation type="submission" date="2014-03" db="EMBL/GenBank/DDBJ databases">
        <title>Draft genome of the hookworm Oesophagostomum dentatum.</title>
        <authorList>
            <person name="Mitreva M."/>
        </authorList>
    </citation>
    <scope>NUCLEOTIDE SEQUENCE [LARGE SCALE GENOMIC DNA]</scope>
    <source>
        <strain evidence="2 3">OD-Hann</strain>
    </source>
</reference>
<dbReference type="AlphaFoldDB" id="A0A0B1SUM4"/>